<gene>
    <name evidence="1" type="ORF">V2I23_04820</name>
</gene>
<accession>A0ABU7M5P7</accession>
<dbReference type="EMBL" id="JAZBRD010000005">
    <property type="protein sequence ID" value="MEE3744613.1"/>
    <property type="molecule type" value="Genomic_DNA"/>
</dbReference>
<dbReference type="Proteomes" id="UP001331664">
    <property type="component" value="Unassembled WGS sequence"/>
</dbReference>
<sequence length="113" mass="13501">MHRVIVKPYSKDRFEVVEEFRYGLIEVPVGFKTNGADIPRVFWSLFPPNSPEYLSAVVLHDYMCANKRVFGYELADKLFYEVLIEIGVPKWKAKLFYFWVKWYHRLKMTGSKE</sequence>
<evidence type="ECO:0000313" key="1">
    <source>
        <dbReference type="EMBL" id="MEE3744613.1"/>
    </source>
</evidence>
<organism evidence="1 2">
    <name type="scientific">Campylobacter porcelli</name>
    <dbReference type="NCBI Taxonomy" id="1660073"/>
    <lineage>
        <taxon>Bacteria</taxon>
        <taxon>Pseudomonadati</taxon>
        <taxon>Campylobacterota</taxon>
        <taxon>Epsilonproteobacteria</taxon>
        <taxon>Campylobacterales</taxon>
        <taxon>Campylobacteraceae</taxon>
        <taxon>Campylobacter</taxon>
    </lineage>
</organism>
<reference evidence="1 2" key="1">
    <citation type="submission" date="2024-01" db="EMBL/GenBank/DDBJ databases">
        <title>Campylobacter porcellus sp. nov.</title>
        <authorList>
            <person name="Papic B."/>
            <person name="Gruntar I."/>
        </authorList>
    </citation>
    <scope>NUCLEOTIDE SEQUENCE [LARGE SCALE GENOMIC DNA]</scope>
    <source>
        <strain evidence="1 2">CX2-4855-23</strain>
    </source>
</reference>
<proteinExistence type="predicted"/>
<keyword evidence="2" id="KW-1185">Reference proteome</keyword>
<protein>
    <submittedName>
        <fullName evidence="1">DUF1353 domain-containing protein</fullName>
    </submittedName>
</protein>
<dbReference type="RefSeq" id="WP_330526214.1">
    <property type="nucleotide sequence ID" value="NZ_JAZBRD010000005.1"/>
</dbReference>
<dbReference type="InterPro" id="IPR010767">
    <property type="entry name" value="Phage_CGC-2007_Cje0229"/>
</dbReference>
<evidence type="ECO:0000313" key="2">
    <source>
        <dbReference type="Proteomes" id="UP001331664"/>
    </source>
</evidence>
<dbReference type="Pfam" id="PF07087">
    <property type="entry name" value="DUF1353"/>
    <property type="match status" value="1"/>
</dbReference>
<comment type="caution">
    <text evidence="1">The sequence shown here is derived from an EMBL/GenBank/DDBJ whole genome shotgun (WGS) entry which is preliminary data.</text>
</comment>
<name>A0ABU7M5P7_9BACT</name>